<feature type="transmembrane region" description="Helical" evidence="1">
    <location>
        <begin position="40"/>
        <end position="57"/>
    </location>
</feature>
<dbReference type="EMBL" id="JAASUB010000025">
    <property type="protein sequence ID" value="MBC1511173.1"/>
    <property type="molecule type" value="Genomic_DNA"/>
</dbReference>
<proteinExistence type="predicted"/>
<gene>
    <name evidence="2" type="ORF">HCJ59_14935</name>
</gene>
<sequence length="94" mass="10348">MPVDLAPLRDNVFTQLGILLAIIGIVLVIVNVATQNMGKAFVTGLVVIVVAGLMIAFKNLDVLGEWFNKTVFKLSYISTLEPNSVMEMCRFFLT</sequence>
<accession>A0ABR6SZS3</accession>
<reference evidence="2 3" key="1">
    <citation type="submission" date="2020-03" db="EMBL/GenBank/DDBJ databases">
        <title>Soil Listeria distribution.</title>
        <authorList>
            <person name="Liao J."/>
            <person name="Wiedmann M."/>
        </authorList>
    </citation>
    <scope>NUCLEOTIDE SEQUENCE [LARGE SCALE GENOMIC DNA]</scope>
    <source>
        <strain evidence="2 3">FSL L7-1515</strain>
    </source>
</reference>
<evidence type="ECO:0000313" key="3">
    <source>
        <dbReference type="Proteomes" id="UP000587800"/>
    </source>
</evidence>
<protein>
    <submittedName>
        <fullName evidence="2">Uncharacterized protein</fullName>
    </submittedName>
</protein>
<keyword evidence="1" id="KW-0812">Transmembrane</keyword>
<organism evidence="2 3">
    <name type="scientific">Listeria immobilis</name>
    <dbReference type="NCBI Taxonomy" id="2713502"/>
    <lineage>
        <taxon>Bacteria</taxon>
        <taxon>Bacillati</taxon>
        <taxon>Bacillota</taxon>
        <taxon>Bacilli</taxon>
        <taxon>Bacillales</taxon>
        <taxon>Listeriaceae</taxon>
        <taxon>Listeria</taxon>
    </lineage>
</organism>
<dbReference type="Proteomes" id="UP000587800">
    <property type="component" value="Unassembled WGS sequence"/>
</dbReference>
<feature type="transmembrane region" description="Helical" evidence="1">
    <location>
        <begin position="12"/>
        <end position="33"/>
    </location>
</feature>
<comment type="caution">
    <text evidence="2">The sequence shown here is derived from an EMBL/GenBank/DDBJ whole genome shotgun (WGS) entry which is preliminary data.</text>
</comment>
<name>A0ABR6SZS3_9LIST</name>
<keyword evidence="1" id="KW-0472">Membrane</keyword>
<keyword evidence="3" id="KW-1185">Reference proteome</keyword>
<keyword evidence="1" id="KW-1133">Transmembrane helix</keyword>
<evidence type="ECO:0000313" key="2">
    <source>
        <dbReference type="EMBL" id="MBC1511173.1"/>
    </source>
</evidence>
<evidence type="ECO:0000256" key="1">
    <source>
        <dbReference type="SAM" id="Phobius"/>
    </source>
</evidence>
<dbReference type="RefSeq" id="WP_185348410.1">
    <property type="nucleotide sequence ID" value="NZ_JAASTV010000020.1"/>
</dbReference>